<dbReference type="Pfam" id="PF02706">
    <property type="entry name" value="Wzz"/>
    <property type="match status" value="1"/>
</dbReference>
<evidence type="ECO:0000313" key="9">
    <source>
        <dbReference type="Proteomes" id="UP000185578"/>
    </source>
</evidence>
<feature type="transmembrane region" description="Helical" evidence="6">
    <location>
        <begin position="320"/>
        <end position="342"/>
    </location>
</feature>
<evidence type="ECO:0000259" key="7">
    <source>
        <dbReference type="Pfam" id="PF02706"/>
    </source>
</evidence>
<evidence type="ECO:0000256" key="5">
    <source>
        <dbReference type="ARBA" id="ARBA00023136"/>
    </source>
</evidence>
<feature type="transmembrane region" description="Helical" evidence="6">
    <location>
        <begin position="28"/>
        <end position="47"/>
    </location>
</feature>
<evidence type="ECO:0000256" key="6">
    <source>
        <dbReference type="SAM" id="Phobius"/>
    </source>
</evidence>
<keyword evidence="5 6" id="KW-0472">Membrane</keyword>
<feature type="domain" description="Polysaccharide chain length determinant N-terminal" evidence="7">
    <location>
        <begin position="12"/>
        <end position="107"/>
    </location>
</feature>
<keyword evidence="2" id="KW-1003">Cell membrane</keyword>
<evidence type="ECO:0000256" key="2">
    <source>
        <dbReference type="ARBA" id="ARBA00022475"/>
    </source>
</evidence>
<dbReference type="AlphaFoldDB" id="A0A1Q8EKX3"/>
<dbReference type="GO" id="GO:0005886">
    <property type="term" value="C:plasma membrane"/>
    <property type="evidence" value="ECO:0007669"/>
    <property type="project" value="UniProtKB-SubCell"/>
</dbReference>
<comment type="caution">
    <text evidence="8">The sequence shown here is derived from an EMBL/GenBank/DDBJ whole genome shotgun (WGS) entry which is preliminary data.</text>
</comment>
<reference evidence="8 9" key="1">
    <citation type="submission" date="2016-12" db="EMBL/GenBank/DDBJ databases">
        <authorList>
            <person name="Song W.-J."/>
            <person name="Kurnit D.M."/>
        </authorList>
    </citation>
    <scope>NUCLEOTIDE SEQUENCE [LARGE SCALE GENOMIC DNA]</scope>
    <source>
        <strain evidence="8 9">PCL1601</strain>
    </source>
</reference>
<gene>
    <name evidence="8" type="ORF">BTN82_20970</name>
</gene>
<organism evidence="8 9">
    <name type="scientific">Pseudomonas chlororaphis</name>
    <dbReference type="NCBI Taxonomy" id="587753"/>
    <lineage>
        <taxon>Bacteria</taxon>
        <taxon>Pseudomonadati</taxon>
        <taxon>Pseudomonadota</taxon>
        <taxon>Gammaproteobacteria</taxon>
        <taxon>Pseudomonadales</taxon>
        <taxon>Pseudomonadaceae</taxon>
        <taxon>Pseudomonas</taxon>
    </lineage>
</organism>
<name>A0A1Q8EKX3_9PSED</name>
<proteinExistence type="predicted"/>
<protein>
    <recommendedName>
        <fullName evidence="7">Polysaccharide chain length determinant N-terminal domain-containing protein</fullName>
    </recommendedName>
</protein>
<keyword evidence="3 6" id="KW-0812">Transmembrane</keyword>
<keyword evidence="4 6" id="KW-1133">Transmembrane helix</keyword>
<dbReference type="InterPro" id="IPR003856">
    <property type="entry name" value="LPS_length_determ_N"/>
</dbReference>
<dbReference type="PANTHER" id="PTHR32309:SF13">
    <property type="entry name" value="FERRIC ENTEROBACTIN TRANSPORT PROTEIN FEPE"/>
    <property type="match status" value="1"/>
</dbReference>
<dbReference type="SUPFAM" id="SSF160355">
    <property type="entry name" value="Bacterial polysaccharide co-polymerase-like"/>
    <property type="match status" value="1"/>
</dbReference>
<dbReference type="Gene3D" id="3.30.1890.10">
    <property type="entry name" value="FepE-like"/>
    <property type="match status" value="1"/>
</dbReference>
<dbReference type="EMBL" id="MSCT01000019">
    <property type="protein sequence ID" value="OLF52453.1"/>
    <property type="molecule type" value="Genomic_DNA"/>
</dbReference>
<evidence type="ECO:0000256" key="3">
    <source>
        <dbReference type="ARBA" id="ARBA00022692"/>
    </source>
</evidence>
<dbReference type="InterPro" id="IPR050445">
    <property type="entry name" value="Bact_polysacc_biosynth/exp"/>
</dbReference>
<evidence type="ECO:0000256" key="1">
    <source>
        <dbReference type="ARBA" id="ARBA00004651"/>
    </source>
</evidence>
<accession>A0A1Q8EKX3</accession>
<evidence type="ECO:0000256" key="4">
    <source>
        <dbReference type="ARBA" id="ARBA00022989"/>
    </source>
</evidence>
<dbReference type="Proteomes" id="UP000185578">
    <property type="component" value="Unassembled WGS sequence"/>
</dbReference>
<dbReference type="GO" id="GO:0004713">
    <property type="term" value="F:protein tyrosine kinase activity"/>
    <property type="evidence" value="ECO:0007669"/>
    <property type="project" value="TreeGrafter"/>
</dbReference>
<sequence length="345" mass="38410">MSSNSSSPVVSEDVDLRVLFCALWLQKWLIVSVAIFVTLIALCYAFLVSPIYESKVYVVPPTQSDISNFNYGRINEVGLSAFSVKDIYSVFLINLQSESRQQKFFNEVYLPGLGAEEQDRSEDALYADFVKALTVAVSGRGSDRYQVAIQGTDPDKVALWLREYVVGAAKSARLEIVRNITRDAEVRAQDIRQQISVLRESAEKKREDSIAQLREALTVAEKIGLEVSPVMTGGILFEMQKEGVGQELYMRGAKALRAEISNLEARASQDPFTGSLRELEARYGFYMSLAEFAPSDVEVYRMDGVIKPAAKPIKPQKMMIVLMGFILGSIAGFGIALLRISFRKV</sequence>
<comment type="subcellular location">
    <subcellularLocation>
        <location evidence="1">Cell membrane</location>
        <topology evidence="1">Multi-pass membrane protein</topology>
    </subcellularLocation>
</comment>
<dbReference type="PANTHER" id="PTHR32309">
    <property type="entry name" value="TYROSINE-PROTEIN KINASE"/>
    <property type="match status" value="1"/>
</dbReference>
<dbReference type="RefSeq" id="WP_075121017.1">
    <property type="nucleotide sequence ID" value="NZ_MSCT01000019.1"/>
</dbReference>
<evidence type="ECO:0000313" key="8">
    <source>
        <dbReference type="EMBL" id="OLF52453.1"/>
    </source>
</evidence>